<dbReference type="CDD" id="cd21092">
    <property type="entry name" value="TPT_S35C2"/>
    <property type="match status" value="1"/>
</dbReference>
<dbReference type="GO" id="GO:0005085">
    <property type="term" value="F:guanyl-nucleotide exchange factor activity"/>
    <property type="evidence" value="ECO:0007669"/>
    <property type="project" value="InterPro"/>
</dbReference>
<evidence type="ECO:0000256" key="3">
    <source>
        <dbReference type="ARBA" id="ARBA00022989"/>
    </source>
</evidence>
<dbReference type="CDD" id="cd22088">
    <property type="entry name" value="F-box_FBXO8"/>
    <property type="match status" value="1"/>
</dbReference>
<feature type="transmembrane region" description="Helical" evidence="6">
    <location>
        <begin position="360"/>
        <end position="378"/>
    </location>
</feature>
<proteinExistence type="predicted"/>
<dbReference type="Gene3D" id="1.10.1000.11">
    <property type="entry name" value="Arf Nucleotide-binding Site Opener,domain 2"/>
    <property type="match status" value="1"/>
</dbReference>
<dbReference type="InterPro" id="IPR050186">
    <property type="entry name" value="TPT_transporter"/>
</dbReference>
<dbReference type="Proteomes" id="UP000828236">
    <property type="component" value="Unassembled WGS sequence"/>
</dbReference>
<dbReference type="InterPro" id="IPR037185">
    <property type="entry name" value="EmrE-like"/>
</dbReference>
<dbReference type="SUPFAM" id="SSF103481">
    <property type="entry name" value="Multidrug resistance efflux transporter EmrE"/>
    <property type="match status" value="1"/>
</dbReference>
<feature type="transmembrane region" description="Helical" evidence="6">
    <location>
        <begin position="551"/>
        <end position="569"/>
    </location>
</feature>
<feature type="transmembrane region" description="Helical" evidence="6">
    <location>
        <begin position="435"/>
        <end position="455"/>
    </location>
</feature>
<evidence type="ECO:0000259" key="7">
    <source>
        <dbReference type="PROSITE" id="PS50190"/>
    </source>
</evidence>
<reference evidence="8" key="2">
    <citation type="journal article" date="2021" name="World Allergy Organ. J.">
        <title>Chromosome-level assembly of Dermatophagoides farinae genome and transcriptome reveals two novel allergens Der f 37 and Der f 39.</title>
        <authorList>
            <person name="Chen J."/>
            <person name="Cai Z."/>
            <person name="Fan D."/>
            <person name="Hu J."/>
            <person name="Hou Y."/>
            <person name="He Y."/>
            <person name="Zhang Z."/>
            <person name="Zhao Z."/>
            <person name="Gao P."/>
            <person name="Hu W."/>
            <person name="Sun J."/>
            <person name="Li J."/>
            <person name="Ji K."/>
        </authorList>
    </citation>
    <scope>NUCLEOTIDE SEQUENCE</scope>
    <source>
        <strain evidence="8">JKM2019</strain>
    </source>
</reference>
<feature type="transmembrane region" description="Helical" evidence="6">
    <location>
        <begin position="384"/>
        <end position="404"/>
    </location>
</feature>
<feature type="transmembrane region" description="Helical" evidence="6">
    <location>
        <begin position="319"/>
        <end position="340"/>
    </location>
</feature>
<dbReference type="Gene3D" id="1.20.1280.50">
    <property type="match status" value="1"/>
</dbReference>
<dbReference type="AlphaFoldDB" id="A0A9D4SGE3"/>
<dbReference type="InterPro" id="IPR004853">
    <property type="entry name" value="Sugar_P_trans_dom"/>
</dbReference>
<evidence type="ECO:0000256" key="1">
    <source>
        <dbReference type="ARBA" id="ARBA00004141"/>
    </source>
</evidence>
<gene>
    <name evidence="8" type="ORF">HUG17_4483</name>
</gene>
<feature type="transmembrane region" description="Helical" evidence="6">
    <location>
        <begin position="523"/>
        <end position="544"/>
    </location>
</feature>
<dbReference type="Gene3D" id="1.10.220.20">
    <property type="match status" value="1"/>
</dbReference>
<sequence length="680" mass="78470">MGQTLRSISNSFNNHTSTKNENHHELDKLPDLASWPPELSLNVLKNLNATELCLAACVWNELGRDDLLWQSLCHSEWPYTSIYFRKEKPLNFSYHKLYLTLDEATVTFNADCHLGMNYFFKNNLIEDDPGEIAKLFFRAKPLDRTQIRRYIQSDLDVLDHLINLFDFSNQTLSDALRHYFSVLEVPSRYDHYLHKIVEKFAFRYVQCNQPITSNRPIIHTSETIYVLCFSLIMLSADLYNPQIKNKMSKREFIRNVRRALRTTTTTTTTTSTTNVTMSHWERQFFIITRTIGLILIYYSFSIGITFYQKWFIKRFHYPLIIVVCHLIIKFLLASLFRLIYRQTTGITRITLHWKDNVRRISLPGIASALDIGFSNWSFEFITISLYTMTKSTCIIFILAFALLLDLEKKRLSLIVIVSLISIGLFMFTYKSTQFQLNGFLLVLSASMLSGLRWTLSQKLMQRKESSLSHPIDMMYHIQPWMIIGLLPLALIFEILPAIHYINHHHPVTLNKNDFPTLEMIPDFWHLIMIGSFLAFLMEFSEYLLLTYTSSLTLSMAGIFKEIFTLYLAVNFNGDQMSLTNFIGLIICLMGIIIHVMLKVMDSYSAIDSSLKNTLFINKDDKSIESKRLLGGINGGGGGDDNNSDIIHFDIVPKIACGGNKKNNNNNNDSSDNLIFGAKSI</sequence>
<feature type="transmembrane region" description="Helical" evidence="6">
    <location>
        <begin position="411"/>
        <end position="429"/>
    </location>
</feature>
<keyword evidence="4 6" id="KW-0472">Membrane</keyword>
<dbReference type="InterPro" id="IPR036047">
    <property type="entry name" value="F-box-like_dom_sf"/>
</dbReference>
<feature type="transmembrane region" description="Helical" evidence="6">
    <location>
        <begin position="286"/>
        <end position="307"/>
    </location>
</feature>
<dbReference type="Pfam" id="PF01369">
    <property type="entry name" value="Sec7"/>
    <property type="match status" value="1"/>
</dbReference>
<dbReference type="SUPFAM" id="SSF81383">
    <property type="entry name" value="F-box domain"/>
    <property type="match status" value="1"/>
</dbReference>
<dbReference type="EMBL" id="SDOV01000004">
    <property type="protein sequence ID" value="KAH7641439.1"/>
    <property type="molecule type" value="Genomic_DNA"/>
</dbReference>
<dbReference type="GO" id="GO:0016020">
    <property type="term" value="C:membrane"/>
    <property type="evidence" value="ECO:0007669"/>
    <property type="project" value="UniProtKB-SubCell"/>
</dbReference>
<comment type="subcellular location">
    <subcellularLocation>
        <location evidence="1">Membrane</location>
        <topology evidence="1">Multi-pass membrane protein</topology>
    </subcellularLocation>
</comment>
<dbReference type="InterPro" id="IPR048003">
    <property type="entry name" value="FBXO8_F-box"/>
</dbReference>
<comment type="caution">
    <text evidence="8">The sequence shown here is derived from an EMBL/GenBank/DDBJ whole genome shotgun (WGS) entry which is preliminary data.</text>
</comment>
<name>A0A9D4SGE3_DERFA</name>
<evidence type="ECO:0000256" key="6">
    <source>
        <dbReference type="SAM" id="Phobius"/>
    </source>
</evidence>
<dbReference type="PROSITE" id="PS50190">
    <property type="entry name" value="SEC7"/>
    <property type="match status" value="1"/>
</dbReference>
<feature type="region of interest" description="Disordered" evidence="5">
    <location>
        <begin position="1"/>
        <end position="23"/>
    </location>
</feature>
<feature type="domain" description="SEC7" evidence="7">
    <location>
        <begin position="101"/>
        <end position="257"/>
    </location>
</feature>
<dbReference type="InterPro" id="IPR023394">
    <property type="entry name" value="Sec7_C_sf"/>
</dbReference>
<keyword evidence="2 6" id="KW-0812">Transmembrane</keyword>
<dbReference type="GO" id="GO:0032012">
    <property type="term" value="P:regulation of ARF protein signal transduction"/>
    <property type="evidence" value="ECO:0007669"/>
    <property type="project" value="InterPro"/>
</dbReference>
<accession>A0A9D4SGE3</accession>
<protein>
    <recommendedName>
        <fullName evidence="7">SEC7 domain-containing protein</fullName>
    </recommendedName>
</protein>
<evidence type="ECO:0000256" key="4">
    <source>
        <dbReference type="ARBA" id="ARBA00023136"/>
    </source>
</evidence>
<keyword evidence="3 6" id="KW-1133">Transmembrane helix</keyword>
<evidence type="ECO:0000256" key="5">
    <source>
        <dbReference type="SAM" id="MobiDB-lite"/>
    </source>
</evidence>
<organism evidence="8">
    <name type="scientific">Dermatophagoides farinae</name>
    <name type="common">American house dust mite</name>
    <dbReference type="NCBI Taxonomy" id="6954"/>
    <lineage>
        <taxon>Eukaryota</taxon>
        <taxon>Metazoa</taxon>
        <taxon>Ecdysozoa</taxon>
        <taxon>Arthropoda</taxon>
        <taxon>Chelicerata</taxon>
        <taxon>Arachnida</taxon>
        <taxon>Acari</taxon>
        <taxon>Acariformes</taxon>
        <taxon>Sarcoptiformes</taxon>
        <taxon>Astigmata</taxon>
        <taxon>Psoroptidia</taxon>
        <taxon>Analgoidea</taxon>
        <taxon>Pyroglyphidae</taxon>
        <taxon>Dermatophagoidinae</taxon>
        <taxon>Dermatophagoides</taxon>
    </lineage>
</organism>
<evidence type="ECO:0000256" key="2">
    <source>
        <dbReference type="ARBA" id="ARBA00022692"/>
    </source>
</evidence>
<evidence type="ECO:0000313" key="8">
    <source>
        <dbReference type="EMBL" id="KAH7641439.1"/>
    </source>
</evidence>
<reference evidence="8" key="1">
    <citation type="submission" date="2020-06" db="EMBL/GenBank/DDBJ databases">
        <authorList>
            <person name="Ji K."/>
            <person name="Li J."/>
        </authorList>
    </citation>
    <scope>NUCLEOTIDE SEQUENCE</scope>
    <source>
        <strain evidence="8">JKM2019</strain>
        <tissue evidence="8">Whole body</tissue>
    </source>
</reference>
<feature type="transmembrane region" description="Helical" evidence="6">
    <location>
        <begin position="480"/>
        <end position="503"/>
    </location>
</feature>
<dbReference type="Pfam" id="PF03151">
    <property type="entry name" value="TPT"/>
    <property type="match status" value="1"/>
</dbReference>
<dbReference type="PANTHER" id="PTHR11132">
    <property type="entry name" value="SOLUTE CARRIER FAMILY 35"/>
    <property type="match status" value="1"/>
</dbReference>
<feature type="compositionally biased region" description="Polar residues" evidence="5">
    <location>
        <begin position="1"/>
        <end position="17"/>
    </location>
</feature>
<dbReference type="SUPFAM" id="SSF48425">
    <property type="entry name" value="Sec7 domain"/>
    <property type="match status" value="1"/>
</dbReference>
<feature type="transmembrane region" description="Helical" evidence="6">
    <location>
        <begin position="581"/>
        <end position="600"/>
    </location>
</feature>
<dbReference type="InterPro" id="IPR000904">
    <property type="entry name" value="Sec7_dom"/>
</dbReference>
<dbReference type="InterPro" id="IPR035999">
    <property type="entry name" value="Sec7_dom_sf"/>
</dbReference>
<dbReference type="SMART" id="SM00222">
    <property type="entry name" value="Sec7"/>
    <property type="match status" value="1"/>
</dbReference>